<reference evidence="1 2" key="1">
    <citation type="submission" date="2019-07" db="EMBL/GenBank/DDBJ databases">
        <title>Genome sequencing of 100 strains of the haloalkaliphilic chemolithoautotrophic sulfur-oxidizing bacterium Thioalkalivibrio.</title>
        <authorList>
            <person name="Muyzer G."/>
        </authorList>
    </citation>
    <scope>NUCLEOTIDE SEQUENCE [LARGE SCALE GENOMIC DNA]</scope>
    <source>
        <strain evidence="1 2">ASO4-4</strain>
    </source>
</reference>
<gene>
    <name evidence="1" type="ORF">LZ24_02991</name>
</gene>
<organism evidence="1 2">
    <name type="scientific">Desulfobotulus alkaliphilus</name>
    <dbReference type="NCBI Taxonomy" id="622671"/>
    <lineage>
        <taxon>Bacteria</taxon>
        <taxon>Pseudomonadati</taxon>
        <taxon>Thermodesulfobacteriota</taxon>
        <taxon>Desulfobacteria</taxon>
        <taxon>Desulfobacterales</taxon>
        <taxon>Desulfobacteraceae</taxon>
        <taxon>Desulfobotulus</taxon>
    </lineage>
</organism>
<dbReference type="RefSeq" id="WP_222427658.1">
    <property type="nucleotide sequence ID" value="NZ_VLLC01000034.1"/>
</dbReference>
<keyword evidence="2" id="KW-1185">Reference proteome</keyword>
<dbReference type="EMBL" id="VLLC01000034">
    <property type="protein sequence ID" value="TWI65759.1"/>
    <property type="molecule type" value="Genomic_DNA"/>
</dbReference>
<sequence>MLPIFCDRSNGALFTGHRSHMTRSLKNQSVKKHTIDLKARLAYEFLRTDQGARKKKQKAP</sequence>
<feature type="non-terminal residue" evidence="1">
    <location>
        <position position="60"/>
    </location>
</feature>
<proteinExistence type="predicted"/>
<dbReference type="AlphaFoldDB" id="A0A562R9L7"/>
<comment type="caution">
    <text evidence="1">The sequence shown here is derived from an EMBL/GenBank/DDBJ whole genome shotgun (WGS) entry which is preliminary data.</text>
</comment>
<name>A0A562R9L7_9BACT</name>
<accession>A0A562R9L7</accession>
<evidence type="ECO:0000313" key="2">
    <source>
        <dbReference type="Proteomes" id="UP000318307"/>
    </source>
</evidence>
<evidence type="ECO:0000313" key="1">
    <source>
        <dbReference type="EMBL" id="TWI65759.1"/>
    </source>
</evidence>
<protein>
    <submittedName>
        <fullName evidence="1">Uncharacterized protein</fullName>
    </submittedName>
</protein>
<dbReference type="Proteomes" id="UP000318307">
    <property type="component" value="Unassembled WGS sequence"/>
</dbReference>